<name>A0AAD1IJV0_9MYCO</name>
<organism evidence="3 4">
    <name type="scientific">Mycolicibacterium litorale</name>
    <dbReference type="NCBI Taxonomy" id="758802"/>
    <lineage>
        <taxon>Bacteria</taxon>
        <taxon>Bacillati</taxon>
        <taxon>Actinomycetota</taxon>
        <taxon>Actinomycetes</taxon>
        <taxon>Mycobacteriales</taxon>
        <taxon>Mycobacteriaceae</taxon>
        <taxon>Mycolicibacterium</taxon>
    </lineage>
</organism>
<feature type="region of interest" description="Disordered" evidence="1">
    <location>
        <begin position="24"/>
        <end position="74"/>
    </location>
</feature>
<protein>
    <recommendedName>
        <fullName evidence="2">4Fe-4S Wbl-type domain-containing protein</fullName>
    </recommendedName>
</protein>
<evidence type="ECO:0000259" key="2">
    <source>
        <dbReference type="PROSITE" id="PS51674"/>
    </source>
</evidence>
<proteinExistence type="predicted"/>
<gene>
    <name evidence="3" type="ORF">MLIT_13500</name>
</gene>
<evidence type="ECO:0000313" key="4">
    <source>
        <dbReference type="Proteomes" id="UP000466607"/>
    </source>
</evidence>
<feature type="domain" description="4Fe-4S Wbl-type" evidence="2">
    <location>
        <begin position="99"/>
        <end position="167"/>
    </location>
</feature>
<dbReference type="InterPro" id="IPR034768">
    <property type="entry name" value="4FE4S_WBL"/>
</dbReference>
<dbReference type="PROSITE" id="PS51674">
    <property type="entry name" value="4FE4S_WBL"/>
    <property type="match status" value="1"/>
</dbReference>
<dbReference type="EMBL" id="AP022586">
    <property type="protein sequence ID" value="BBY15758.1"/>
    <property type="molecule type" value="Genomic_DNA"/>
</dbReference>
<keyword evidence="4" id="KW-1185">Reference proteome</keyword>
<evidence type="ECO:0000313" key="3">
    <source>
        <dbReference type="EMBL" id="BBY15758.1"/>
    </source>
</evidence>
<accession>A0AAD1IJV0</accession>
<dbReference type="AlphaFoldDB" id="A0AAD1IJV0"/>
<evidence type="ECO:0000256" key="1">
    <source>
        <dbReference type="SAM" id="MobiDB-lite"/>
    </source>
</evidence>
<sequence>MTAQCVPDCSGTHLKGVSRAAFPGGCENRTSNVSPMVRGHTGTRARPNVSPHTPLLRGGAGRGTGQPARNRQNRSDRLVSTWLNLAEHLGAIPTLDGARCRGRYEQFDLPEPYVAADPAAEDRLNAAAADCRRCPALQPCARWVDGLRPQQRPAGVVAGRIFVRPQGRATTVEVTR</sequence>
<reference evidence="3 4" key="1">
    <citation type="journal article" date="2019" name="Emerg. Microbes Infect.">
        <title>Comprehensive subspecies identification of 175 nontuberculous mycobacteria species based on 7547 genomic profiles.</title>
        <authorList>
            <person name="Matsumoto Y."/>
            <person name="Kinjo T."/>
            <person name="Motooka D."/>
            <person name="Nabeya D."/>
            <person name="Jung N."/>
            <person name="Uechi K."/>
            <person name="Horii T."/>
            <person name="Iida T."/>
            <person name="Fujita J."/>
            <person name="Nakamura S."/>
        </authorList>
    </citation>
    <scope>NUCLEOTIDE SEQUENCE [LARGE SCALE GENOMIC DNA]</scope>
    <source>
        <strain evidence="3 4">JCM 17423</strain>
    </source>
</reference>
<dbReference type="Proteomes" id="UP000466607">
    <property type="component" value="Chromosome"/>
</dbReference>